<dbReference type="Pfam" id="PF26188">
    <property type="entry name" value="RESC6"/>
    <property type="match status" value="1"/>
</dbReference>
<dbReference type="GO" id="GO:0044528">
    <property type="term" value="P:regulation of mitochondrial mRNA stability"/>
    <property type="evidence" value="ECO:0007669"/>
    <property type="project" value="TreeGrafter"/>
</dbReference>
<dbReference type="InterPro" id="IPR058917">
    <property type="entry name" value="RESC6_dom"/>
</dbReference>
<accession>A0AA36J9Z7</accession>
<evidence type="ECO:0000313" key="2">
    <source>
        <dbReference type="EMBL" id="CAJ1401415.1"/>
    </source>
</evidence>
<keyword evidence="3" id="KW-1185">Reference proteome</keyword>
<dbReference type="Proteomes" id="UP001178507">
    <property type="component" value="Unassembled WGS sequence"/>
</dbReference>
<gene>
    <name evidence="2" type="ORF">EVOR1521_LOCUS24565</name>
</gene>
<reference evidence="2" key="1">
    <citation type="submission" date="2023-08" db="EMBL/GenBank/DDBJ databases">
        <authorList>
            <person name="Chen Y."/>
            <person name="Shah S."/>
            <person name="Dougan E. K."/>
            <person name="Thang M."/>
            <person name="Chan C."/>
        </authorList>
    </citation>
    <scope>NUCLEOTIDE SEQUENCE</scope>
</reference>
<dbReference type="InterPro" id="IPR050870">
    <property type="entry name" value="FAST_kinase"/>
</dbReference>
<dbReference type="GO" id="GO:0035770">
    <property type="term" value="C:ribonucleoprotein granule"/>
    <property type="evidence" value="ECO:0007669"/>
    <property type="project" value="TreeGrafter"/>
</dbReference>
<feature type="domain" description="RNA-editing substrate-binding complex 6 protein" evidence="1">
    <location>
        <begin position="187"/>
        <end position="404"/>
    </location>
</feature>
<dbReference type="PANTHER" id="PTHR21228:SF40">
    <property type="entry name" value="LD45607P"/>
    <property type="match status" value="1"/>
</dbReference>
<proteinExistence type="predicted"/>
<protein>
    <recommendedName>
        <fullName evidence="1">RNA-editing substrate-binding complex 6 protein domain-containing protein</fullName>
    </recommendedName>
</protein>
<comment type="caution">
    <text evidence="2">The sequence shown here is derived from an EMBL/GenBank/DDBJ whole genome shotgun (WGS) entry which is preliminary data.</text>
</comment>
<organism evidence="2 3">
    <name type="scientific">Effrenium voratum</name>
    <dbReference type="NCBI Taxonomy" id="2562239"/>
    <lineage>
        <taxon>Eukaryota</taxon>
        <taxon>Sar</taxon>
        <taxon>Alveolata</taxon>
        <taxon>Dinophyceae</taxon>
        <taxon>Suessiales</taxon>
        <taxon>Symbiodiniaceae</taxon>
        <taxon>Effrenium</taxon>
    </lineage>
</organism>
<evidence type="ECO:0000313" key="3">
    <source>
        <dbReference type="Proteomes" id="UP001178507"/>
    </source>
</evidence>
<dbReference type="PANTHER" id="PTHR21228">
    <property type="entry name" value="FAST LEU-RICH DOMAIN-CONTAINING"/>
    <property type="match status" value="1"/>
</dbReference>
<dbReference type="GO" id="GO:0005759">
    <property type="term" value="C:mitochondrial matrix"/>
    <property type="evidence" value="ECO:0007669"/>
    <property type="project" value="TreeGrafter"/>
</dbReference>
<dbReference type="GO" id="GO:0000963">
    <property type="term" value="P:mitochondrial RNA processing"/>
    <property type="evidence" value="ECO:0007669"/>
    <property type="project" value="TreeGrafter"/>
</dbReference>
<dbReference type="EMBL" id="CAUJNA010003414">
    <property type="protein sequence ID" value="CAJ1401415.1"/>
    <property type="molecule type" value="Genomic_DNA"/>
</dbReference>
<evidence type="ECO:0000259" key="1">
    <source>
        <dbReference type="Pfam" id="PF26188"/>
    </source>
</evidence>
<dbReference type="AlphaFoldDB" id="A0AA36J9Z7"/>
<dbReference type="GO" id="GO:0003723">
    <property type="term" value="F:RNA binding"/>
    <property type="evidence" value="ECO:0007669"/>
    <property type="project" value="TreeGrafter"/>
</dbReference>
<name>A0AA36J9Z7_9DINO</name>
<sequence>MPRGLRYDVKPKAVGLVGDAVQPSNQVRLHKAINRKLTDAAAKAGGCGVLDVVCVELTHMNGVNLATALHRLARDFANNEAGLPGGAQALSEVTSHAAFPALLEAVRQRAMEVVAEREAGKQSDGDSGMPAQCASIVAWSLAWLNLKERALLQTLAELATPHLDGFKPYEVTNMLWAYAKLNEWNAPLFRAVAERLRARAKWEFKVQCLSVASWSFTTVKWRDEDLFRSLAEEMSGQATLLKPQEISNTLWAYGKQKIAHEELFKALGWSAFELVWQCRFKPQELATSLEAFARVGISHPNLFANAVNVVIRRAQDFSPGQVASILGAYSQSECANGSELAAKLLSVVACRTDSYQPQELVSVAQSALKLCPNHSQFFEACANCARLKLESFESRLLSELREVFGAVEVSQVMPSYVIQLMAQVRKEAEVCLAASTLMDRCSTDSTIRAPTQDGLEEDSDSGTWYDAVDRLAGNAEQVAGTAIQEDAWKVNLTTPPGLDCAPLFLREISAANQAWAPAKMSAGLHDAPKPPVLPASCLTEEEAGRVIQNRQAAGLGCGS</sequence>